<feature type="region of interest" description="Disordered" evidence="1">
    <location>
        <begin position="254"/>
        <end position="277"/>
    </location>
</feature>
<evidence type="ECO:0000313" key="2">
    <source>
        <dbReference type="EMBL" id="KAF2112351.1"/>
    </source>
</evidence>
<evidence type="ECO:0000313" key="3">
    <source>
        <dbReference type="Proteomes" id="UP000799770"/>
    </source>
</evidence>
<dbReference type="Proteomes" id="UP000799770">
    <property type="component" value="Unassembled WGS sequence"/>
</dbReference>
<sequence>MFGLGRNRRYSSTVQQEHQASQSYLSTGRKLSHPRCESYTRPDPPHSVAYSTLNLISLPLSYVPGSNAASRAGKLPLHGPSSRPNSYSRALMRVLMAGILLSAVRTPRSSELAPTRRSHRVTQYPRIEQNLTLKYSKEHLGLNRVRSRGTQRQNCWTAQGVGLKRQRAKAKAKAQAKENLDQRNSAYPRRVVSMWALDIRLLRPGRSSAQPRRQGLVAQVAAASRPAVRRRYDSAGLKLLTQYEATQYNLVSKDRNSSGDYEKGYPPRAAAASRPAVRQGQARELRAWVIQQRALS</sequence>
<reference evidence="2" key="1">
    <citation type="journal article" date="2020" name="Stud. Mycol.">
        <title>101 Dothideomycetes genomes: a test case for predicting lifestyles and emergence of pathogens.</title>
        <authorList>
            <person name="Haridas S."/>
            <person name="Albert R."/>
            <person name="Binder M."/>
            <person name="Bloem J."/>
            <person name="Labutti K."/>
            <person name="Salamov A."/>
            <person name="Andreopoulos B."/>
            <person name="Baker S."/>
            <person name="Barry K."/>
            <person name="Bills G."/>
            <person name="Bluhm B."/>
            <person name="Cannon C."/>
            <person name="Castanera R."/>
            <person name="Culley D."/>
            <person name="Daum C."/>
            <person name="Ezra D."/>
            <person name="Gonzalez J."/>
            <person name="Henrissat B."/>
            <person name="Kuo A."/>
            <person name="Liang C."/>
            <person name="Lipzen A."/>
            <person name="Lutzoni F."/>
            <person name="Magnuson J."/>
            <person name="Mondo S."/>
            <person name="Nolan M."/>
            <person name="Ohm R."/>
            <person name="Pangilinan J."/>
            <person name="Park H.-J."/>
            <person name="Ramirez L."/>
            <person name="Alfaro M."/>
            <person name="Sun H."/>
            <person name="Tritt A."/>
            <person name="Yoshinaga Y."/>
            <person name="Zwiers L.-H."/>
            <person name="Turgeon B."/>
            <person name="Goodwin S."/>
            <person name="Spatafora J."/>
            <person name="Crous P."/>
            <person name="Grigoriev I."/>
        </authorList>
    </citation>
    <scope>NUCLEOTIDE SEQUENCE</scope>
    <source>
        <strain evidence="2">CBS 627.86</strain>
    </source>
</reference>
<protein>
    <submittedName>
        <fullName evidence="2">Uncharacterized protein</fullName>
    </submittedName>
</protein>
<feature type="region of interest" description="Disordered" evidence="1">
    <location>
        <begin position="1"/>
        <end position="44"/>
    </location>
</feature>
<evidence type="ECO:0000256" key="1">
    <source>
        <dbReference type="SAM" id="MobiDB-lite"/>
    </source>
</evidence>
<dbReference type="EMBL" id="ML977331">
    <property type="protein sequence ID" value="KAF2112351.1"/>
    <property type="molecule type" value="Genomic_DNA"/>
</dbReference>
<feature type="compositionally biased region" description="Low complexity" evidence="1">
    <location>
        <begin position="266"/>
        <end position="277"/>
    </location>
</feature>
<proteinExistence type="predicted"/>
<feature type="compositionally biased region" description="Basic and acidic residues" evidence="1">
    <location>
        <begin position="254"/>
        <end position="265"/>
    </location>
</feature>
<feature type="compositionally biased region" description="Basic and acidic residues" evidence="1">
    <location>
        <begin position="34"/>
        <end position="44"/>
    </location>
</feature>
<dbReference type="AlphaFoldDB" id="A0A6A5Z1Z2"/>
<accession>A0A6A5Z1Z2</accession>
<organism evidence="2 3">
    <name type="scientific">Lophiotrema nucula</name>
    <dbReference type="NCBI Taxonomy" id="690887"/>
    <lineage>
        <taxon>Eukaryota</taxon>
        <taxon>Fungi</taxon>
        <taxon>Dikarya</taxon>
        <taxon>Ascomycota</taxon>
        <taxon>Pezizomycotina</taxon>
        <taxon>Dothideomycetes</taxon>
        <taxon>Pleosporomycetidae</taxon>
        <taxon>Pleosporales</taxon>
        <taxon>Lophiotremataceae</taxon>
        <taxon>Lophiotrema</taxon>
    </lineage>
</organism>
<name>A0A6A5Z1Z2_9PLEO</name>
<feature type="compositionally biased region" description="Polar residues" evidence="1">
    <location>
        <begin position="10"/>
        <end position="26"/>
    </location>
</feature>
<gene>
    <name evidence="2" type="ORF">BDV96DRAFT_602277</name>
</gene>
<keyword evidence="3" id="KW-1185">Reference proteome</keyword>